<feature type="signal peptide" evidence="1">
    <location>
        <begin position="1"/>
        <end position="32"/>
    </location>
</feature>
<gene>
    <name evidence="2" type="ORF">GIS00_14540</name>
</gene>
<keyword evidence="1" id="KW-0732">Signal</keyword>
<name>A0A7K1FP97_9ACTN</name>
<sequence>MTSQRRTMSFRRNAFRVVLVAVLGVAGLSPVAATVAVASTTQDVAAPASMSAAAPQGAGTFTPITPTRLLDTRTGNGAARARLEPGASITVMIAGRGDIPAAGVAAVAAALTVVDPTGGGTLSVAPAGAAAARAVVINFSPGRSISGTSLLPIGTDGRVVLTNHSAGTIHLVADATGYWSTGAGTAGSYQPIAPARQLDTRLAIGAPAKRLAPGASVEVTVAGRNGIPATGVATVVSSVTVIGATRPGTVAIAPKGAPGSAAVVVNFAAGLNISGTAMLPVGTGGKVVLTNRSTGTVHLVADSSGWFRSGTPTTTGSWTTVDPVRLLDTRTGNGAAAARVPAGGTVTATLTGRGKVPATGVSTVTAALTVVNPARSGSLAVAPDGDRAGKATVINFALGRSISSTVLLPTGAGRRIVLTNNSPGPIDLVADVSGYLLDVDLSPAPTIDAPVQLGGTRDWLDFLSCPSADFCLGSDRVRVQQFDGTRWRAQLPAVQRSEITCLAKTFCAAITGTSSVAVWTGTTWSLPTRLVTGSAIVEQLACASASFCMAAASGRSFRYNGLTWSPAGPLSTPSVAAEGADLECPTSTWCLLVQRDGKMRTWNGSSWSAASSPGFGRYLTSELQCLSPQFCVITGAEYPGYYSTFDGARWSVPAPVETDDIYPFYGSLNCWSTTGCLLDGAPNYDYVFDGTTWDRIPNLGRSAARAISCFGPFECMVTYGRYSRLWDGEVLGPDLPVTGPRLESVSCADDGCMALLEYDTSVNEDGELFPLLMDPQDTSGGATLLACADTADCIATGYRWWNFDGTSWTQSADRIPSGKPDALSCVGTEFCVGVSSSHSWITYDGTDWTAQGTLPTGDAGIRRYVSDVSCTSPQFCVAVISITVDTDAGPTAGLGAATVWDGTSWSEPVLVSTNGALHSVACVPDGTCIATGSEASDAGPGPGIAAYLRNGAWTTPVRIAPNALPAGDLGCASSQFCISSDAGGRLRIFNGAAWSAPLPIGTTDPDGNYFPVSCSSSGRCGVINELDGSLITMTVGR</sequence>
<comment type="caution">
    <text evidence="2">The sequence shown here is derived from an EMBL/GenBank/DDBJ whole genome shotgun (WGS) entry which is preliminary data.</text>
</comment>
<dbReference type="Proteomes" id="UP000460221">
    <property type="component" value="Unassembled WGS sequence"/>
</dbReference>
<dbReference type="RefSeq" id="WP_154769116.1">
    <property type="nucleotide sequence ID" value="NZ_WLYK01000005.1"/>
</dbReference>
<dbReference type="EMBL" id="WLYK01000005">
    <property type="protein sequence ID" value="MTD15159.1"/>
    <property type="molecule type" value="Genomic_DNA"/>
</dbReference>
<accession>A0A7K1FP97</accession>
<dbReference type="AlphaFoldDB" id="A0A7K1FP97"/>
<protein>
    <submittedName>
        <fullName evidence="2">Uncharacterized protein</fullName>
    </submittedName>
</protein>
<feature type="chain" id="PRO_5038626935" evidence="1">
    <location>
        <begin position="33"/>
        <end position="1037"/>
    </location>
</feature>
<evidence type="ECO:0000313" key="2">
    <source>
        <dbReference type="EMBL" id="MTD15159.1"/>
    </source>
</evidence>
<keyword evidence="3" id="KW-1185">Reference proteome</keyword>
<reference evidence="2 3" key="1">
    <citation type="submission" date="2019-11" db="EMBL/GenBank/DDBJ databases">
        <authorList>
            <person name="Jiang L.-Q."/>
        </authorList>
    </citation>
    <scope>NUCLEOTIDE SEQUENCE [LARGE SCALE GENOMIC DNA]</scope>
    <source>
        <strain evidence="2 3">YIM 132087</strain>
    </source>
</reference>
<evidence type="ECO:0000256" key="1">
    <source>
        <dbReference type="SAM" id="SignalP"/>
    </source>
</evidence>
<proteinExistence type="predicted"/>
<organism evidence="2 3">
    <name type="scientific">Nakamurella alba</name>
    <dbReference type="NCBI Taxonomy" id="2665158"/>
    <lineage>
        <taxon>Bacteria</taxon>
        <taxon>Bacillati</taxon>
        <taxon>Actinomycetota</taxon>
        <taxon>Actinomycetes</taxon>
        <taxon>Nakamurellales</taxon>
        <taxon>Nakamurellaceae</taxon>
        <taxon>Nakamurella</taxon>
    </lineage>
</organism>
<evidence type="ECO:0000313" key="3">
    <source>
        <dbReference type="Proteomes" id="UP000460221"/>
    </source>
</evidence>
<dbReference type="SUPFAM" id="SSF89372">
    <property type="entry name" value="Fucose-specific lectin"/>
    <property type="match status" value="1"/>
</dbReference>